<dbReference type="GO" id="GO:0003676">
    <property type="term" value="F:nucleic acid binding"/>
    <property type="evidence" value="ECO:0007669"/>
    <property type="project" value="InterPro"/>
</dbReference>
<dbReference type="Proteomes" id="UP000499080">
    <property type="component" value="Unassembled WGS sequence"/>
</dbReference>
<proteinExistence type="predicted"/>
<feature type="non-terminal residue" evidence="2">
    <location>
        <position position="1"/>
    </location>
</feature>
<comment type="caution">
    <text evidence="2">The sequence shown here is derived from an EMBL/GenBank/DDBJ whole genome shotgun (WGS) entry which is preliminary data.</text>
</comment>
<dbReference type="OrthoDB" id="616263at2759"/>
<accession>A0A4Y2PHF5</accession>
<keyword evidence="1" id="KW-0732">Signal</keyword>
<dbReference type="InterPro" id="IPR036397">
    <property type="entry name" value="RNaseH_sf"/>
</dbReference>
<organism evidence="2 3">
    <name type="scientific">Araneus ventricosus</name>
    <name type="common">Orbweaver spider</name>
    <name type="synonym">Epeira ventricosa</name>
    <dbReference type="NCBI Taxonomy" id="182803"/>
    <lineage>
        <taxon>Eukaryota</taxon>
        <taxon>Metazoa</taxon>
        <taxon>Ecdysozoa</taxon>
        <taxon>Arthropoda</taxon>
        <taxon>Chelicerata</taxon>
        <taxon>Arachnida</taxon>
        <taxon>Araneae</taxon>
        <taxon>Araneomorphae</taxon>
        <taxon>Entelegynae</taxon>
        <taxon>Araneoidea</taxon>
        <taxon>Araneidae</taxon>
        <taxon>Araneus</taxon>
    </lineage>
</organism>
<evidence type="ECO:0000256" key="1">
    <source>
        <dbReference type="SAM" id="SignalP"/>
    </source>
</evidence>
<gene>
    <name evidence="2" type="ORF">AVEN_100939_1</name>
</gene>
<evidence type="ECO:0000313" key="3">
    <source>
        <dbReference type="Proteomes" id="UP000499080"/>
    </source>
</evidence>
<dbReference type="EMBL" id="BGPR01215562">
    <property type="protein sequence ID" value="GBN51418.1"/>
    <property type="molecule type" value="Genomic_DNA"/>
</dbReference>
<reference evidence="2 3" key="1">
    <citation type="journal article" date="2019" name="Sci. Rep.">
        <title>Orb-weaving spider Araneus ventricosus genome elucidates the spidroin gene catalogue.</title>
        <authorList>
            <person name="Kono N."/>
            <person name="Nakamura H."/>
            <person name="Ohtoshi R."/>
            <person name="Moran D.A.P."/>
            <person name="Shinohara A."/>
            <person name="Yoshida Y."/>
            <person name="Fujiwara M."/>
            <person name="Mori M."/>
            <person name="Tomita M."/>
            <person name="Arakawa K."/>
        </authorList>
    </citation>
    <scope>NUCLEOTIDE SEQUENCE [LARGE SCALE GENOMIC DNA]</scope>
</reference>
<feature type="chain" id="PRO_5021263894" evidence="1">
    <location>
        <begin position="28"/>
        <end position="117"/>
    </location>
</feature>
<keyword evidence="3" id="KW-1185">Reference proteome</keyword>
<dbReference type="Gene3D" id="3.30.420.10">
    <property type="entry name" value="Ribonuclease H-like superfamily/Ribonuclease H"/>
    <property type="match status" value="1"/>
</dbReference>
<dbReference type="AlphaFoldDB" id="A0A4Y2PHF5"/>
<protein>
    <submittedName>
        <fullName evidence="2">Uncharacterized protein</fullName>
    </submittedName>
</protein>
<sequence length="117" mass="13358">KPSVCTSLLAPCCFARIIFTCWNVVAGRLLHNHTHPHAVLRTQQLLQVFDHPINSPDLSSSDYHLFQHMKRFLAKQHLASEDVHRLDPLSDGGSVRHWCTEMVSWYGTRFISGGSHR</sequence>
<feature type="signal peptide" evidence="1">
    <location>
        <begin position="1"/>
        <end position="27"/>
    </location>
</feature>
<name>A0A4Y2PHF5_ARAVE</name>
<evidence type="ECO:0000313" key="2">
    <source>
        <dbReference type="EMBL" id="GBN51418.1"/>
    </source>
</evidence>